<dbReference type="GeneID" id="28491115"/>
<organism evidence="9 11">
    <name type="scientific">Pyrococcus kukulkanii</name>
    <dbReference type="NCBI Taxonomy" id="1609559"/>
    <lineage>
        <taxon>Archaea</taxon>
        <taxon>Methanobacteriati</taxon>
        <taxon>Methanobacteriota</taxon>
        <taxon>Thermococci</taxon>
        <taxon>Thermococcales</taxon>
        <taxon>Thermococcaceae</taxon>
        <taxon>Pyrococcus</taxon>
    </lineage>
</organism>
<feature type="transmembrane region" description="Helical" evidence="7">
    <location>
        <begin position="290"/>
        <end position="316"/>
    </location>
</feature>
<keyword evidence="3 7" id="KW-0812">Transmembrane</keyword>
<sequence>MGIVSAFLEFLEKLGGKTIEVTEAPIRRIPKREMSIRDRLELLKQMREQIEKEKEAEEERIIEEAIEWREKVMTKPLSERIAEGVLKYFRGPVESLSRSIKGLELDLYRANISMSKEKYVALMLGVGIIVGVISFAFSIIILLPWDISILVGIASFIVGFMYMRFYPKIVWRRRVEDVERALPYVLRHMASLLSAGVGIAEAMVSVAKSDYGVISEEFNLIIQDMHKGASFEDALSRFEERMASDSVTKVVKQILRAIKFGGNLADILYKMADEFAFEYRIKLMDYVQKINGIAFMYMFMSVVMPTLLIVAILAGSLLSKRLIISISGLAVLMLFAFPMLSTIIVIMIKRAEPR</sequence>
<evidence type="ECO:0000259" key="8">
    <source>
        <dbReference type="Pfam" id="PF00482"/>
    </source>
</evidence>
<comment type="subcellular location">
    <subcellularLocation>
        <location evidence="1">Cell membrane</location>
        <topology evidence="1">Multi-pass membrane protein</topology>
    </subcellularLocation>
</comment>
<dbReference type="KEGG" id="pyc:TQ32_04730"/>
<dbReference type="GO" id="GO:0005886">
    <property type="term" value="C:plasma membrane"/>
    <property type="evidence" value="ECO:0007669"/>
    <property type="project" value="UniProtKB-SubCell"/>
</dbReference>
<evidence type="ECO:0000313" key="10">
    <source>
        <dbReference type="EMBL" id="MFA4804344.1"/>
    </source>
</evidence>
<feature type="transmembrane region" description="Helical" evidence="7">
    <location>
        <begin position="119"/>
        <end position="141"/>
    </location>
</feature>
<dbReference type="InterPro" id="IPR056569">
    <property type="entry name" value="ArlJ-like"/>
</dbReference>
<dbReference type="PANTHER" id="PTHR35402:SF2">
    <property type="entry name" value="FLAGELLA ACCESSORY PROTEIN J"/>
    <property type="match status" value="1"/>
</dbReference>
<dbReference type="PATRIC" id="fig|1609559.3.peg.985"/>
<name>A0A127B908_9EURY</name>
<evidence type="ECO:0000256" key="6">
    <source>
        <dbReference type="SAM" id="Coils"/>
    </source>
</evidence>
<dbReference type="Pfam" id="PF00482">
    <property type="entry name" value="T2SSF"/>
    <property type="match status" value="1"/>
</dbReference>
<evidence type="ECO:0000313" key="11">
    <source>
        <dbReference type="Proteomes" id="UP000070587"/>
    </source>
</evidence>
<dbReference type="Proteomes" id="UP000070587">
    <property type="component" value="Chromosome"/>
</dbReference>
<gene>
    <name evidence="10" type="ORF">P8X34_06275</name>
    <name evidence="9" type="ORF">TQ32_04730</name>
</gene>
<dbReference type="InterPro" id="IPR042094">
    <property type="entry name" value="T2SS_GspF_sf"/>
</dbReference>
<feature type="transmembrane region" description="Helical" evidence="7">
    <location>
        <begin position="147"/>
        <end position="165"/>
    </location>
</feature>
<dbReference type="EMBL" id="JARRIG010000003">
    <property type="protein sequence ID" value="MFA4804344.1"/>
    <property type="molecule type" value="Genomic_DNA"/>
</dbReference>
<dbReference type="Gene3D" id="1.20.81.30">
    <property type="entry name" value="Type II secretion system (T2SS), domain F"/>
    <property type="match status" value="1"/>
</dbReference>
<keyword evidence="2" id="KW-1003">Cell membrane</keyword>
<protein>
    <submittedName>
        <fullName evidence="9">Type II secretion protein F</fullName>
    </submittedName>
    <submittedName>
        <fullName evidence="10">Type II secretion system F family protein</fullName>
    </submittedName>
</protein>
<accession>A0A127B908</accession>
<evidence type="ECO:0000313" key="9">
    <source>
        <dbReference type="EMBL" id="AMM53863.1"/>
    </source>
</evidence>
<dbReference type="OrthoDB" id="12374at2157"/>
<keyword evidence="5 7" id="KW-0472">Membrane</keyword>
<keyword evidence="6" id="KW-0175">Coiled coil</keyword>
<evidence type="ECO:0000313" key="12">
    <source>
        <dbReference type="Proteomes" id="UP001571980"/>
    </source>
</evidence>
<evidence type="ECO:0000256" key="2">
    <source>
        <dbReference type="ARBA" id="ARBA00022475"/>
    </source>
</evidence>
<evidence type="ECO:0000256" key="7">
    <source>
        <dbReference type="SAM" id="Phobius"/>
    </source>
</evidence>
<dbReference type="EMBL" id="CP010835">
    <property type="protein sequence ID" value="AMM53863.1"/>
    <property type="molecule type" value="Genomic_DNA"/>
</dbReference>
<dbReference type="PANTHER" id="PTHR35402">
    <property type="entry name" value="INTEGRAL MEMBRANE PROTEIN-RELATED"/>
    <property type="match status" value="1"/>
</dbReference>
<reference evidence="9 11" key="2">
    <citation type="journal article" date="2016" name="Int. J. Syst. Evol. Microbiol.">
        <title>Pyrococcus kukulkanii sp. nov., a hyperthermophilic, piezophilic archaeon isolated from a deep-sea hydrothermal vent.</title>
        <authorList>
            <person name="Callac N."/>
            <person name="Oger P."/>
            <person name="Lesongeur F."/>
            <person name="Rattray J.E."/>
            <person name="Vannier P."/>
            <person name="Michoud G."/>
            <person name="Beauverger M."/>
            <person name="Gayet N."/>
            <person name="Rouxel O."/>
            <person name="Jebbar M."/>
            <person name="Godfroy A."/>
        </authorList>
    </citation>
    <scope>NUCLEOTIDE SEQUENCE [LARGE SCALE GENOMIC DNA]</scope>
    <source>
        <strain evidence="9 11">NCB100</strain>
    </source>
</reference>
<evidence type="ECO:0000256" key="3">
    <source>
        <dbReference type="ARBA" id="ARBA00022692"/>
    </source>
</evidence>
<evidence type="ECO:0000256" key="5">
    <source>
        <dbReference type="ARBA" id="ARBA00023136"/>
    </source>
</evidence>
<dbReference type="RefSeq" id="WP_068321665.1">
    <property type="nucleotide sequence ID" value="NZ_CP010835.1"/>
</dbReference>
<proteinExistence type="predicted"/>
<evidence type="ECO:0000256" key="4">
    <source>
        <dbReference type="ARBA" id="ARBA00022989"/>
    </source>
</evidence>
<reference evidence="11" key="1">
    <citation type="submission" date="2015-02" db="EMBL/GenBank/DDBJ databases">
        <title>Pyrococcus kukulkanii sp. nov., a novel hyperthermophilic archaeon isolated from a deep-sea hydrothermal vent at the Guaymas Basin.</title>
        <authorList>
            <person name="Oger P.M."/>
            <person name="Callac N."/>
            <person name="Jebbar M."/>
            <person name="Godfroy A."/>
        </authorList>
    </citation>
    <scope>NUCLEOTIDE SEQUENCE [LARGE SCALE GENOMIC DNA]</scope>
    <source>
        <strain evidence="11">NCB100</strain>
    </source>
</reference>
<dbReference type="Proteomes" id="UP001571980">
    <property type="component" value="Unassembled WGS sequence"/>
</dbReference>
<dbReference type="STRING" id="1609559.TQ32_04730"/>
<dbReference type="AlphaFoldDB" id="A0A127B908"/>
<feature type="coiled-coil region" evidence="6">
    <location>
        <begin position="33"/>
        <end position="67"/>
    </location>
</feature>
<reference evidence="10 12" key="3">
    <citation type="submission" date="2023-03" db="EMBL/GenBank/DDBJ databases">
        <title>Speciation in Pyrococcus: adaptation to high temperature as a mechanism.</title>
        <authorList>
            <person name="Gu J."/>
        </authorList>
    </citation>
    <scope>NUCLEOTIDE SEQUENCE [LARGE SCALE GENOMIC DNA]</scope>
    <source>
        <strain evidence="10 12">LMOA34</strain>
    </source>
</reference>
<evidence type="ECO:0000256" key="1">
    <source>
        <dbReference type="ARBA" id="ARBA00004651"/>
    </source>
</evidence>
<dbReference type="InterPro" id="IPR018076">
    <property type="entry name" value="T2SS_GspF_dom"/>
</dbReference>
<feature type="transmembrane region" description="Helical" evidence="7">
    <location>
        <begin position="322"/>
        <end position="348"/>
    </location>
</feature>
<keyword evidence="4 7" id="KW-1133">Transmembrane helix</keyword>
<keyword evidence="12" id="KW-1185">Reference proteome</keyword>
<feature type="domain" description="Type II secretion system protein GspF" evidence="8">
    <location>
        <begin position="186"/>
        <end position="310"/>
    </location>
</feature>